<evidence type="ECO:0000259" key="6">
    <source>
        <dbReference type="PROSITE" id="PS50110"/>
    </source>
</evidence>
<dbReference type="PANTHER" id="PTHR44591">
    <property type="entry name" value="STRESS RESPONSE REGULATOR PROTEIN 1"/>
    <property type="match status" value="1"/>
</dbReference>
<dbReference type="SUPFAM" id="SSF52172">
    <property type="entry name" value="CheY-like"/>
    <property type="match status" value="1"/>
</dbReference>
<dbReference type="AlphaFoldDB" id="A0A0F9SF33"/>
<evidence type="ECO:0000256" key="5">
    <source>
        <dbReference type="ARBA" id="ARBA00023163"/>
    </source>
</evidence>
<evidence type="ECO:0000256" key="3">
    <source>
        <dbReference type="ARBA" id="ARBA00023015"/>
    </source>
</evidence>
<dbReference type="FunFam" id="3.40.50.2300:FF:000001">
    <property type="entry name" value="DNA-binding response regulator PhoB"/>
    <property type="match status" value="1"/>
</dbReference>
<gene>
    <name evidence="7" type="ORF">LCGC14_0858730</name>
</gene>
<reference evidence="7" key="1">
    <citation type="journal article" date="2015" name="Nature">
        <title>Complex archaea that bridge the gap between prokaryotes and eukaryotes.</title>
        <authorList>
            <person name="Spang A."/>
            <person name="Saw J.H."/>
            <person name="Jorgensen S.L."/>
            <person name="Zaremba-Niedzwiedzka K."/>
            <person name="Martijn J."/>
            <person name="Lind A.E."/>
            <person name="van Eijk R."/>
            <person name="Schleper C."/>
            <person name="Guy L."/>
            <person name="Ettema T.J."/>
        </authorList>
    </citation>
    <scope>NUCLEOTIDE SEQUENCE</scope>
</reference>
<sequence>MGKRILVVDDEATICDLVKIRLEKEGYNVLTALSGPEALEIAGKEKFDLVILDIMMPKMDGYEVLKRLRGEIKLASPVMLLTAKATDNDVWEGWQAGVDYYVTKPFTTHTLIRGVQLCLKEAS</sequence>
<evidence type="ECO:0000256" key="4">
    <source>
        <dbReference type="ARBA" id="ARBA00023125"/>
    </source>
</evidence>
<dbReference type="GO" id="GO:0000160">
    <property type="term" value="P:phosphorelay signal transduction system"/>
    <property type="evidence" value="ECO:0007669"/>
    <property type="project" value="UniProtKB-KW"/>
</dbReference>
<dbReference type="Pfam" id="PF00072">
    <property type="entry name" value="Response_reg"/>
    <property type="match status" value="1"/>
</dbReference>
<dbReference type="SMART" id="SM00448">
    <property type="entry name" value="REC"/>
    <property type="match status" value="1"/>
</dbReference>
<name>A0A0F9SF33_9ZZZZ</name>
<keyword evidence="3" id="KW-0805">Transcription regulation</keyword>
<feature type="domain" description="Response regulatory" evidence="6">
    <location>
        <begin position="4"/>
        <end position="119"/>
    </location>
</feature>
<comment type="caution">
    <text evidence="7">The sequence shown here is derived from an EMBL/GenBank/DDBJ whole genome shotgun (WGS) entry which is preliminary data.</text>
</comment>
<keyword evidence="2" id="KW-0902">Two-component regulatory system</keyword>
<dbReference type="PROSITE" id="PS50110">
    <property type="entry name" value="RESPONSE_REGULATORY"/>
    <property type="match status" value="1"/>
</dbReference>
<dbReference type="EMBL" id="LAZR01002598">
    <property type="protein sequence ID" value="KKN27993.1"/>
    <property type="molecule type" value="Genomic_DNA"/>
</dbReference>
<organism evidence="7">
    <name type="scientific">marine sediment metagenome</name>
    <dbReference type="NCBI Taxonomy" id="412755"/>
    <lineage>
        <taxon>unclassified sequences</taxon>
        <taxon>metagenomes</taxon>
        <taxon>ecological metagenomes</taxon>
    </lineage>
</organism>
<keyword evidence="5" id="KW-0804">Transcription</keyword>
<dbReference type="GO" id="GO:0003677">
    <property type="term" value="F:DNA binding"/>
    <property type="evidence" value="ECO:0007669"/>
    <property type="project" value="UniProtKB-KW"/>
</dbReference>
<dbReference type="InterPro" id="IPR011006">
    <property type="entry name" value="CheY-like_superfamily"/>
</dbReference>
<dbReference type="Gene3D" id="3.40.50.2300">
    <property type="match status" value="1"/>
</dbReference>
<keyword evidence="4" id="KW-0238">DNA-binding</keyword>
<evidence type="ECO:0000256" key="1">
    <source>
        <dbReference type="ARBA" id="ARBA00022553"/>
    </source>
</evidence>
<evidence type="ECO:0000256" key="2">
    <source>
        <dbReference type="ARBA" id="ARBA00023012"/>
    </source>
</evidence>
<protein>
    <recommendedName>
        <fullName evidence="6">Response regulatory domain-containing protein</fullName>
    </recommendedName>
</protein>
<dbReference type="CDD" id="cd17574">
    <property type="entry name" value="REC_OmpR"/>
    <property type="match status" value="1"/>
</dbReference>
<keyword evidence="1" id="KW-0597">Phosphoprotein</keyword>
<evidence type="ECO:0000313" key="7">
    <source>
        <dbReference type="EMBL" id="KKN27993.1"/>
    </source>
</evidence>
<dbReference type="InterPro" id="IPR001789">
    <property type="entry name" value="Sig_transdc_resp-reg_receiver"/>
</dbReference>
<accession>A0A0F9SF33</accession>
<proteinExistence type="predicted"/>
<dbReference type="InterPro" id="IPR050595">
    <property type="entry name" value="Bact_response_regulator"/>
</dbReference>
<dbReference type="PANTHER" id="PTHR44591:SF3">
    <property type="entry name" value="RESPONSE REGULATORY DOMAIN-CONTAINING PROTEIN"/>
    <property type="match status" value="1"/>
</dbReference>